<keyword evidence="1" id="KW-0732">Signal</keyword>
<accession>A0ABY7QWL5</accession>
<evidence type="ECO:0000256" key="1">
    <source>
        <dbReference type="SAM" id="SignalP"/>
    </source>
</evidence>
<dbReference type="PANTHER" id="PTHR35271">
    <property type="entry name" value="ABC TRANSPORTER, SUBSTRATE-BINDING LIPOPROTEIN-RELATED"/>
    <property type="match status" value="1"/>
</dbReference>
<evidence type="ECO:0000313" key="3">
    <source>
        <dbReference type="Proteomes" id="UP001210339"/>
    </source>
</evidence>
<feature type="chain" id="PRO_5046447944" evidence="1">
    <location>
        <begin position="32"/>
        <end position="332"/>
    </location>
</feature>
<gene>
    <name evidence="2" type="ORF">O6R05_01770</name>
</gene>
<dbReference type="Pfam" id="PF04392">
    <property type="entry name" value="ABC_sub_bind"/>
    <property type="match status" value="1"/>
</dbReference>
<organism evidence="2 3">
    <name type="scientific">Peptoniphilus equinus</name>
    <dbReference type="NCBI Taxonomy" id="3016343"/>
    <lineage>
        <taxon>Bacteria</taxon>
        <taxon>Bacillati</taxon>
        <taxon>Bacillota</taxon>
        <taxon>Tissierellia</taxon>
        <taxon>Tissierellales</taxon>
        <taxon>Peptoniphilaceae</taxon>
        <taxon>Peptoniphilus</taxon>
    </lineage>
</organism>
<proteinExistence type="predicted"/>
<dbReference type="Proteomes" id="UP001210339">
    <property type="component" value="Chromosome"/>
</dbReference>
<dbReference type="InterPro" id="IPR007487">
    <property type="entry name" value="ABC_transpt-TYRBP-like"/>
</dbReference>
<sequence length="332" mass="35034">MKKVSGLSIKQWLAVGALSILVGCSSNTHNAGTQETPAADATVKIGILQYMDHVSLEAAKEGFVEELKAKGIDAEIIEQSANGDMALTNTMATSMQSEKVDLVYAIATPTAQAAKNTIHDVPIVFSAVTDPVGAQLVESIETPGGNVTGVSDYVSSASQIDAFLKIYPDVKTFGVIYNTSEQNSMVQVEELEANLKERGLALEKVGVNTINDIPQVIATLAPKIDAMFAVTDNMVANAAPIISQTLIEKQIPSLASEEGQVKNGLLMSEGINYKEQGKQAADMAVEILNGTDPASMSVQYNKVNTKTVNETTAKALGIDGNAALMENATVVK</sequence>
<dbReference type="EMBL" id="CP115667">
    <property type="protein sequence ID" value="WBW50293.1"/>
    <property type="molecule type" value="Genomic_DNA"/>
</dbReference>
<evidence type="ECO:0000313" key="2">
    <source>
        <dbReference type="EMBL" id="WBW50293.1"/>
    </source>
</evidence>
<name>A0ABY7QWL5_9FIRM</name>
<dbReference type="Gene3D" id="3.40.50.2300">
    <property type="match status" value="2"/>
</dbReference>
<dbReference type="PANTHER" id="PTHR35271:SF1">
    <property type="entry name" value="ABC TRANSPORTER, SUBSTRATE-BINDING LIPOPROTEIN"/>
    <property type="match status" value="1"/>
</dbReference>
<dbReference type="PROSITE" id="PS51257">
    <property type="entry name" value="PROKAR_LIPOPROTEIN"/>
    <property type="match status" value="1"/>
</dbReference>
<dbReference type="CDD" id="cd06325">
    <property type="entry name" value="PBP1_ABC_unchar_transporter"/>
    <property type="match status" value="1"/>
</dbReference>
<dbReference type="InterPro" id="IPR028082">
    <property type="entry name" value="Peripla_BP_I"/>
</dbReference>
<reference evidence="2 3" key="1">
    <citation type="submission" date="2023-01" db="EMBL/GenBank/DDBJ databases">
        <authorList>
            <person name="Lee S.H."/>
            <person name="Jung H.S."/>
            <person name="Yun J.U."/>
        </authorList>
    </citation>
    <scope>NUCLEOTIDE SEQUENCE [LARGE SCALE GENOMIC DNA]</scope>
    <source>
        <strain evidence="2 3">CBA3646</strain>
    </source>
</reference>
<dbReference type="SUPFAM" id="SSF53822">
    <property type="entry name" value="Periplasmic binding protein-like I"/>
    <property type="match status" value="1"/>
</dbReference>
<dbReference type="RefSeq" id="WP_271191824.1">
    <property type="nucleotide sequence ID" value="NZ_CP115667.1"/>
</dbReference>
<feature type="signal peptide" evidence="1">
    <location>
        <begin position="1"/>
        <end position="31"/>
    </location>
</feature>
<protein>
    <submittedName>
        <fullName evidence="2">ABC transporter substrate-binding protein</fullName>
    </submittedName>
</protein>
<keyword evidence="3" id="KW-1185">Reference proteome</keyword>